<feature type="domain" description="Radical SAM core" evidence="4">
    <location>
        <begin position="58"/>
        <end position="304"/>
    </location>
</feature>
<dbReference type="PROSITE" id="PS51918">
    <property type="entry name" value="RADICAL_SAM"/>
    <property type="match status" value="1"/>
</dbReference>
<dbReference type="SMART" id="SM00729">
    <property type="entry name" value="Elp3"/>
    <property type="match status" value="1"/>
</dbReference>
<evidence type="ECO:0000313" key="5">
    <source>
        <dbReference type="EMBL" id="OWK38103.1"/>
    </source>
</evidence>
<dbReference type="GO" id="GO:0003824">
    <property type="term" value="F:catalytic activity"/>
    <property type="evidence" value="ECO:0007669"/>
    <property type="project" value="InterPro"/>
</dbReference>
<evidence type="ECO:0000259" key="4">
    <source>
        <dbReference type="PROSITE" id="PS51918"/>
    </source>
</evidence>
<dbReference type="OrthoDB" id="9785699at2"/>
<dbReference type="EMBL" id="NIDE01000014">
    <property type="protein sequence ID" value="OWK38103.1"/>
    <property type="molecule type" value="Genomic_DNA"/>
</dbReference>
<name>A0A225DAV6_9BACT</name>
<gene>
    <name evidence="5" type="ORF">FRUB_07223</name>
</gene>
<dbReference type="SFLD" id="SFLDG01084">
    <property type="entry name" value="Uncharacterised_Radical_SAM_Su"/>
    <property type="match status" value="1"/>
</dbReference>
<keyword evidence="3" id="KW-0411">Iron-sulfur</keyword>
<dbReference type="RefSeq" id="WP_088257933.1">
    <property type="nucleotide sequence ID" value="NZ_NIDE01000014.1"/>
</dbReference>
<accession>A0A225DAV6</accession>
<dbReference type="InterPro" id="IPR040086">
    <property type="entry name" value="MJ0683-like"/>
</dbReference>
<dbReference type="InterPro" id="IPR058240">
    <property type="entry name" value="rSAM_sf"/>
</dbReference>
<proteinExistence type="predicted"/>
<dbReference type="Gene3D" id="3.80.30.30">
    <property type="match status" value="1"/>
</dbReference>
<evidence type="ECO:0000256" key="1">
    <source>
        <dbReference type="ARBA" id="ARBA00022723"/>
    </source>
</evidence>
<dbReference type="InterPro" id="IPR006638">
    <property type="entry name" value="Elp3/MiaA/NifB-like_rSAM"/>
</dbReference>
<evidence type="ECO:0000256" key="3">
    <source>
        <dbReference type="ARBA" id="ARBA00023014"/>
    </source>
</evidence>
<dbReference type="GO" id="GO:0046872">
    <property type="term" value="F:metal ion binding"/>
    <property type="evidence" value="ECO:0007669"/>
    <property type="project" value="UniProtKB-KW"/>
</dbReference>
<protein>
    <submittedName>
        <fullName evidence="5">Radical SAM domain protein</fullName>
    </submittedName>
</protein>
<evidence type="ECO:0000313" key="6">
    <source>
        <dbReference type="Proteomes" id="UP000214646"/>
    </source>
</evidence>
<dbReference type="PANTHER" id="PTHR43432">
    <property type="entry name" value="SLR0285 PROTEIN"/>
    <property type="match status" value="1"/>
</dbReference>
<dbReference type="NCBIfam" id="NF033668">
    <property type="entry name" value="rSAM_PA0069"/>
    <property type="match status" value="1"/>
</dbReference>
<keyword evidence="6" id="KW-1185">Reference proteome</keyword>
<dbReference type="SFLD" id="SFLDS00029">
    <property type="entry name" value="Radical_SAM"/>
    <property type="match status" value="1"/>
</dbReference>
<dbReference type="AlphaFoldDB" id="A0A225DAV6"/>
<dbReference type="SUPFAM" id="SSF102114">
    <property type="entry name" value="Radical SAM enzymes"/>
    <property type="match status" value="1"/>
</dbReference>
<evidence type="ECO:0000256" key="2">
    <source>
        <dbReference type="ARBA" id="ARBA00023004"/>
    </source>
</evidence>
<comment type="caution">
    <text evidence="5">The sequence shown here is derived from an EMBL/GenBank/DDBJ whole genome shotgun (WGS) entry which is preliminary data.</text>
</comment>
<organism evidence="5 6">
    <name type="scientific">Fimbriiglobus ruber</name>
    <dbReference type="NCBI Taxonomy" id="1908690"/>
    <lineage>
        <taxon>Bacteria</taxon>
        <taxon>Pseudomonadati</taxon>
        <taxon>Planctomycetota</taxon>
        <taxon>Planctomycetia</taxon>
        <taxon>Gemmatales</taxon>
        <taxon>Gemmataceae</taxon>
        <taxon>Fimbriiglobus</taxon>
    </lineage>
</organism>
<keyword evidence="1" id="KW-0479">Metal-binding</keyword>
<sequence>MHNGKPPKGRGAADNPANRFIPLYREPFSEYDPSEDPAPQTLFFRDASKTVLTANDSPDIPLRYHLNPYRGCEHGCSYCYARPTHEYLSFSSGLDFETRILIKEDAPERLREQLMSRKWEPQTIGISGVTDAYQPIERRTRLTRRCLEVLAEFRNPVAVITKSALVARDGDVLAGLAAHRAAAVFLSVTTLDPALARTMEPRAATPTARLRAVRELTDAGVPCGVMFAPVIPGLNDHEVADVLRAAADAGALTAGYVVLRLPYANKEIFSDWLDRHYAEKKEKILGRIRDTRSGKLNETRFGHRMTGEGEWAEMFRKLFRTARQKFNLVDRMPPLSAGSFRRPGTRQPSLFD</sequence>
<dbReference type="PANTHER" id="PTHR43432:SF3">
    <property type="entry name" value="SLR0285 PROTEIN"/>
    <property type="match status" value="1"/>
</dbReference>
<dbReference type="Proteomes" id="UP000214646">
    <property type="component" value="Unassembled WGS sequence"/>
</dbReference>
<keyword evidence="2" id="KW-0408">Iron</keyword>
<reference evidence="6" key="1">
    <citation type="submission" date="2017-06" db="EMBL/GenBank/DDBJ databases">
        <title>Genome analysis of Fimbriiglobus ruber SP5, the first member of the order Planctomycetales with confirmed chitinolytic capability.</title>
        <authorList>
            <person name="Ravin N.V."/>
            <person name="Rakitin A.L."/>
            <person name="Ivanova A.A."/>
            <person name="Beletsky A.V."/>
            <person name="Kulichevskaya I.S."/>
            <person name="Mardanov A.V."/>
            <person name="Dedysh S.N."/>
        </authorList>
    </citation>
    <scope>NUCLEOTIDE SEQUENCE [LARGE SCALE GENOMIC DNA]</scope>
    <source>
        <strain evidence="6">SP5</strain>
    </source>
</reference>
<dbReference type="Pfam" id="PF04055">
    <property type="entry name" value="Radical_SAM"/>
    <property type="match status" value="1"/>
</dbReference>
<dbReference type="GO" id="GO:0051536">
    <property type="term" value="F:iron-sulfur cluster binding"/>
    <property type="evidence" value="ECO:0007669"/>
    <property type="project" value="UniProtKB-KW"/>
</dbReference>
<dbReference type="InterPro" id="IPR007197">
    <property type="entry name" value="rSAM"/>
</dbReference>